<keyword evidence="2" id="KW-0479">Metal-binding</keyword>
<dbReference type="SMART" id="SM00487">
    <property type="entry name" value="DEXDc"/>
    <property type="match status" value="1"/>
</dbReference>
<evidence type="ECO:0000256" key="8">
    <source>
        <dbReference type="ARBA" id="ARBA00023235"/>
    </source>
</evidence>
<dbReference type="EMBL" id="AP024749">
    <property type="protein sequence ID" value="BCY29676.1"/>
    <property type="molecule type" value="Genomic_DNA"/>
</dbReference>
<evidence type="ECO:0000256" key="2">
    <source>
        <dbReference type="ARBA" id="ARBA00022723"/>
    </source>
</evidence>
<keyword evidence="3" id="KW-0547">Nucleotide-binding</keyword>
<dbReference type="InterPro" id="IPR027417">
    <property type="entry name" value="P-loop_NTPase"/>
</dbReference>
<dbReference type="PROSITE" id="PS51194">
    <property type="entry name" value="HELICASE_CTER"/>
    <property type="match status" value="1"/>
</dbReference>
<keyword evidence="8" id="KW-0413">Isomerase</keyword>
<dbReference type="SUPFAM" id="SSF52540">
    <property type="entry name" value="P-loop containing nucleoside triphosphate hydrolases"/>
    <property type="match status" value="1"/>
</dbReference>
<dbReference type="PROSITE" id="PS51192">
    <property type="entry name" value="HELICASE_ATP_BIND_1"/>
    <property type="match status" value="1"/>
</dbReference>
<evidence type="ECO:0000256" key="7">
    <source>
        <dbReference type="ARBA" id="ARBA00023125"/>
    </source>
</evidence>
<name>A0ABN6HZD3_9FLAO</name>
<dbReference type="RefSeq" id="WP_221258742.1">
    <property type="nucleotide sequence ID" value="NZ_AP024749.1"/>
</dbReference>
<sequence>MAETLQILQKYWKHNSFREPQEAIIQSVLEGNDTFALLPTGGGKSVCYQIPGMLFNGITIVISPLIALMKDQVESLQRKDIKAIALLGGISIDETSDLLDNCQFGNYKFLYLSPERLQQDWIVERLKQLPINLIAIDEAHCVSQWGHDFRPAYLNIKNLKEHFPKIPFLAVTGSATENVQKDIETQLGLQNPKLFKKSFNRENLSYHILKTEDKLTKIQQILKKNQQSSIVYVRNRRACIETSNQLKALGFQSTYYHGGLSFKEKEANRLLWMENKAQVIVATNAFGMGIDKPDVKTVIHTQIPENLENYYQEVGRAGRNGEKAFGILITDKTELNLSKKLFIENLISKDFLKDIYKKLNNYFQIAYGDGFNESFTFNLNDFCNSYHFPTLKTFNALQFLDRQGILTLSNESSEKVKVQFIIPSKEVIRYISLHQNDEEIITSILRTYSGIFESEIGINPILIAKKAKTTEENVLRVLENLEKVNAISLQLINNDSFITFNEVREDELTINRISKYLENRNKVKLEQFHKMIEFVDDEKTCKNILLLDYFGEKNIESCGKCSTCLAKEKANPKTTAEQILSFLKNKPSNSKELAEELNIGKEELIFALQLLLDKNVINCNEKQQYFIV</sequence>
<accession>A0ABN6HZD3</accession>
<evidence type="ECO:0000256" key="3">
    <source>
        <dbReference type="ARBA" id="ARBA00022741"/>
    </source>
</evidence>
<evidence type="ECO:0000256" key="10">
    <source>
        <dbReference type="ARBA" id="ARBA00034808"/>
    </source>
</evidence>
<dbReference type="PANTHER" id="PTHR13710:SF105">
    <property type="entry name" value="ATP-DEPENDENT DNA HELICASE Q1"/>
    <property type="match status" value="1"/>
</dbReference>
<keyword evidence="4" id="KW-0378">Hydrolase</keyword>
<keyword evidence="7" id="KW-0238">DNA-binding</keyword>
<evidence type="ECO:0000256" key="11">
    <source>
        <dbReference type="ARBA" id="ARBA00044535"/>
    </source>
</evidence>
<evidence type="ECO:0000256" key="4">
    <source>
        <dbReference type="ARBA" id="ARBA00022801"/>
    </source>
</evidence>
<comment type="similarity">
    <text evidence="1">Belongs to the helicase family. RecQ subfamily.</text>
</comment>
<evidence type="ECO:0000256" key="12">
    <source>
        <dbReference type="ARBA" id="ARBA00044550"/>
    </source>
</evidence>
<dbReference type="CDD" id="cd17920">
    <property type="entry name" value="DEXHc_RecQ"/>
    <property type="match status" value="1"/>
</dbReference>
<evidence type="ECO:0000259" key="13">
    <source>
        <dbReference type="PROSITE" id="PS51192"/>
    </source>
</evidence>
<evidence type="ECO:0000259" key="14">
    <source>
        <dbReference type="PROSITE" id="PS51194"/>
    </source>
</evidence>
<keyword evidence="5 15" id="KW-0347">Helicase</keyword>
<dbReference type="NCBIfam" id="TIGR00614">
    <property type="entry name" value="recQ_fam"/>
    <property type="match status" value="1"/>
</dbReference>
<keyword evidence="16" id="KW-1185">Reference proteome</keyword>
<evidence type="ECO:0000256" key="9">
    <source>
        <dbReference type="ARBA" id="ARBA00034617"/>
    </source>
</evidence>
<dbReference type="InterPro" id="IPR004589">
    <property type="entry name" value="DNA_helicase_ATP-dep_RecQ"/>
</dbReference>
<dbReference type="GO" id="GO:0004386">
    <property type="term" value="F:helicase activity"/>
    <property type="evidence" value="ECO:0007669"/>
    <property type="project" value="UniProtKB-KW"/>
</dbReference>
<dbReference type="InterPro" id="IPR001650">
    <property type="entry name" value="Helicase_C-like"/>
</dbReference>
<dbReference type="Gene3D" id="1.10.10.10">
    <property type="entry name" value="Winged helix-like DNA-binding domain superfamily/Winged helix DNA-binding domain"/>
    <property type="match status" value="1"/>
</dbReference>
<dbReference type="InterPro" id="IPR036388">
    <property type="entry name" value="WH-like_DNA-bd_sf"/>
</dbReference>
<dbReference type="InterPro" id="IPR032284">
    <property type="entry name" value="RecQ_Zn-bd"/>
</dbReference>
<proteinExistence type="inferred from homology"/>
<dbReference type="Pfam" id="PF00270">
    <property type="entry name" value="DEAD"/>
    <property type="match status" value="1"/>
</dbReference>
<dbReference type="Pfam" id="PF16124">
    <property type="entry name" value="RecQ_Zn_bind"/>
    <property type="match status" value="1"/>
</dbReference>
<evidence type="ECO:0000256" key="5">
    <source>
        <dbReference type="ARBA" id="ARBA00022806"/>
    </source>
</evidence>
<comment type="catalytic activity">
    <reaction evidence="9">
        <text>Couples ATP hydrolysis with the unwinding of duplex DNA by translocating in the 3'-5' direction.</text>
        <dbReference type="EC" id="5.6.2.4"/>
    </reaction>
</comment>
<dbReference type="InterPro" id="IPR011545">
    <property type="entry name" value="DEAD/DEAH_box_helicase_dom"/>
</dbReference>
<dbReference type="EC" id="5.6.2.4" evidence="10"/>
<dbReference type="PANTHER" id="PTHR13710">
    <property type="entry name" value="DNA HELICASE RECQ FAMILY MEMBER"/>
    <property type="match status" value="1"/>
</dbReference>
<dbReference type="Proteomes" id="UP000825258">
    <property type="component" value="Chromosome"/>
</dbReference>
<keyword evidence="6" id="KW-0067">ATP-binding</keyword>
<evidence type="ECO:0000256" key="1">
    <source>
        <dbReference type="ARBA" id="ARBA00005446"/>
    </source>
</evidence>
<organism evidence="15 16">
    <name type="scientific">Flavobacterium okayamense</name>
    <dbReference type="NCBI Taxonomy" id="2830782"/>
    <lineage>
        <taxon>Bacteria</taxon>
        <taxon>Pseudomonadati</taxon>
        <taxon>Bacteroidota</taxon>
        <taxon>Flavobacteriia</taxon>
        <taxon>Flavobacteriales</taxon>
        <taxon>Flavobacteriaceae</taxon>
        <taxon>Flavobacterium</taxon>
    </lineage>
</organism>
<dbReference type="InterPro" id="IPR014001">
    <property type="entry name" value="Helicase_ATP-bd"/>
</dbReference>
<evidence type="ECO:0000313" key="15">
    <source>
        <dbReference type="EMBL" id="BCY29676.1"/>
    </source>
</evidence>
<dbReference type="Pfam" id="PF00271">
    <property type="entry name" value="Helicase_C"/>
    <property type="match status" value="1"/>
</dbReference>
<reference evidence="15 16" key="1">
    <citation type="submission" date="2021-06" db="EMBL/GenBank/DDBJ databases">
        <title>Whole genome sequences of Flavobacterium sp. KK2020170 and assembly.</title>
        <authorList>
            <person name="Kitahara K."/>
            <person name="Miyoshi S."/>
            <person name="Uesaka K."/>
        </authorList>
    </citation>
    <scope>NUCLEOTIDE SEQUENCE [LARGE SCALE GENOMIC DNA]</scope>
    <source>
        <strain evidence="15 16">KK2020170</strain>
    </source>
</reference>
<dbReference type="SMART" id="SM00490">
    <property type="entry name" value="HELICc"/>
    <property type="match status" value="1"/>
</dbReference>
<gene>
    <name evidence="15" type="primary">recQ2</name>
    <name evidence="15" type="ORF">KK2020170_25440</name>
</gene>
<dbReference type="Gene3D" id="3.40.50.300">
    <property type="entry name" value="P-loop containing nucleotide triphosphate hydrolases"/>
    <property type="match status" value="2"/>
</dbReference>
<protein>
    <recommendedName>
        <fullName evidence="11">ATP-dependent DNA helicase RecQ</fullName>
        <ecNumber evidence="10">5.6.2.4</ecNumber>
    </recommendedName>
    <alternativeName>
        <fullName evidence="12">DNA 3'-5' helicase RecQ</fullName>
    </alternativeName>
</protein>
<evidence type="ECO:0000313" key="16">
    <source>
        <dbReference type="Proteomes" id="UP000825258"/>
    </source>
</evidence>
<feature type="domain" description="Helicase C-terminal" evidence="14">
    <location>
        <begin position="217"/>
        <end position="363"/>
    </location>
</feature>
<feature type="domain" description="Helicase ATP-binding" evidence="13">
    <location>
        <begin position="25"/>
        <end position="193"/>
    </location>
</feature>
<evidence type="ECO:0000256" key="6">
    <source>
        <dbReference type="ARBA" id="ARBA00022840"/>
    </source>
</evidence>